<organism evidence="2 3">
    <name type="scientific">Dreissena polymorpha</name>
    <name type="common">Zebra mussel</name>
    <name type="synonym">Mytilus polymorpha</name>
    <dbReference type="NCBI Taxonomy" id="45954"/>
    <lineage>
        <taxon>Eukaryota</taxon>
        <taxon>Metazoa</taxon>
        <taxon>Spiralia</taxon>
        <taxon>Lophotrochozoa</taxon>
        <taxon>Mollusca</taxon>
        <taxon>Bivalvia</taxon>
        <taxon>Autobranchia</taxon>
        <taxon>Heteroconchia</taxon>
        <taxon>Euheterodonta</taxon>
        <taxon>Imparidentia</taxon>
        <taxon>Neoheterodontei</taxon>
        <taxon>Myida</taxon>
        <taxon>Dreissenoidea</taxon>
        <taxon>Dreissenidae</taxon>
        <taxon>Dreissena</taxon>
    </lineage>
</organism>
<keyword evidence="1" id="KW-1133">Transmembrane helix</keyword>
<evidence type="ECO:0000313" key="2">
    <source>
        <dbReference type="EMBL" id="KAH3810989.1"/>
    </source>
</evidence>
<reference evidence="2" key="1">
    <citation type="journal article" date="2019" name="bioRxiv">
        <title>The Genome of the Zebra Mussel, Dreissena polymorpha: A Resource for Invasive Species Research.</title>
        <authorList>
            <person name="McCartney M.A."/>
            <person name="Auch B."/>
            <person name="Kono T."/>
            <person name="Mallez S."/>
            <person name="Zhang Y."/>
            <person name="Obille A."/>
            <person name="Becker A."/>
            <person name="Abrahante J.E."/>
            <person name="Garbe J."/>
            <person name="Badalamenti J.P."/>
            <person name="Herman A."/>
            <person name="Mangelson H."/>
            <person name="Liachko I."/>
            <person name="Sullivan S."/>
            <person name="Sone E.D."/>
            <person name="Koren S."/>
            <person name="Silverstein K.A.T."/>
            <person name="Beckman K.B."/>
            <person name="Gohl D.M."/>
        </authorList>
    </citation>
    <scope>NUCLEOTIDE SEQUENCE</scope>
    <source>
        <strain evidence="2">Duluth1</strain>
        <tissue evidence="2">Whole animal</tissue>
    </source>
</reference>
<keyword evidence="1" id="KW-0472">Membrane</keyword>
<comment type="caution">
    <text evidence="2">The sequence shown here is derived from an EMBL/GenBank/DDBJ whole genome shotgun (WGS) entry which is preliminary data.</text>
</comment>
<dbReference type="EMBL" id="JAIWYP010000006">
    <property type="protein sequence ID" value="KAH3810989.1"/>
    <property type="molecule type" value="Genomic_DNA"/>
</dbReference>
<evidence type="ECO:0000313" key="3">
    <source>
        <dbReference type="Proteomes" id="UP000828390"/>
    </source>
</evidence>
<protein>
    <submittedName>
        <fullName evidence="2">Uncharacterized protein</fullName>
    </submittedName>
</protein>
<accession>A0A9D4G8H3</accession>
<dbReference type="AlphaFoldDB" id="A0A9D4G8H3"/>
<feature type="non-terminal residue" evidence="2">
    <location>
        <position position="53"/>
    </location>
</feature>
<sequence>HTTPAIITKLTCFSSDPPDDCIFVGLIGAVVGIVVGAITAIGVSKLRKGNCNY</sequence>
<reference evidence="2" key="2">
    <citation type="submission" date="2020-11" db="EMBL/GenBank/DDBJ databases">
        <authorList>
            <person name="McCartney M.A."/>
            <person name="Auch B."/>
            <person name="Kono T."/>
            <person name="Mallez S."/>
            <person name="Becker A."/>
            <person name="Gohl D.M."/>
            <person name="Silverstein K.A.T."/>
            <person name="Koren S."/>
            <person name="Bechman K.B."/>
            <person name="Herman A."/>
            <person name="Abrahante J.E."/>
            <person name="Garbe J."/>
        </authorList>
    </citation>
    <scope>NUCLEOTIDE SEQUENCE</scope>
    <source>
        <strain evidence="2">Duluth1</strain>
        <tissue evidence="2">Whole animal</tissue>
    </source>
</reference>
<gene>
    <name evidence="2" type="ORF">DPMN_139389</name>
</gene>
<feature type="transmembrane region" description="Helical" evidence="1">
    <location>
        <begin position="22"/>
        <end position="43"/>
    </location>
</feature>
<evidence type="ECO:0000256" key="1">
    <source>
        <dbReference type="SAM" id="Phobius"/>
    </source>
</evidence>
<proteinExistence type="predicted"/>
<name>A0A9D4G8H3_DREPO</name>
<dbReference type="Proteomes" id="UP000828390">
    <property type="component" value="Unassembled WGS sequence"/>
</dbReference>
<keyword evidence="1" id="KW-0812">Transmembrane</keyword>
<keyword evidence="3" id="KW-1185">Reference proteome</keyword>